<accession>A0A6J7LHA1</accession>
<dbReference type="PROSITE" id="PS51257">
    <property type="entry name" value="PROKAR_LIPOPROTEIN"/>
    <property type="match status" value="1"/>
</dbReference>
<sequence length="172" mass="18834">MHVRRALALTAVLPLLLTGCSDDPEPQPKMPDPPPSSSPSPTASETVEAESAEEFIRRWAQALRDMQATGKTADFRELGPRCESCNAAADRVEQIYAAGGAIEWDGWDILRIAPRGDSSTDFVVVENSAPTRFRESRNAPWQTLEGGRTRHVIELESAEDSWVMARTAELAG</sequence>
<proteinExistence type="predicted"/>
<organism evidence="2">
    <name type="scientific">freshwater metagenome</name>
    <dbReference type="NCBI Taxonomy" id="449393"/>
    <lineage>
        <taxon>unclassified sequences</taxon>
        <taxon>metagenomes</taxon>
        <taxon>ecological metagenomes</taxon>
    </lineage>
</organism>
<protein>
    <submittedName>
        <fullName evidence="2">Unannotated protein</fullName>
    </submittedName>
</protein>
<evidence type="ECO:0000313" key="2">
    <source>
        <dbReference type="EMBL" id="CAB4965349.1"/>
    </source>
</evidence>
<reference evidence="2" key="1">
    <citation type="submission" date="2020-05" db="EMBL/GenBank/DDBJ databases">
        <authorList>
            <person name="Chiriac C."/>
            <person name="Salcher M."/>
            <person name="Ghai R."/>
            <person name="Kavagutti S V."/>
        </authorList>
    </citation>
    <scope>NUCLEOTIDE SEQUENCE</scope>
</reference>
<dbReference type="EMBL" id="CAFBMW010000053">
    <property type="protein sequence ID" value="CAB4965349.1"/>
    <property type="molecule type" value="Genomic_DNA"/>
</dbReference>
<name>A0A6J7LHA1_9ZZZZ</name>
<feature type="compositionally biased region" description="Pro residues" evidence="1">
    <location>
        <begin position="27"/>
        <end position="38"/>
    </location>
</feature>
<feature type="region of interest" description="Disordered" evidence="1">
    <location>
        <begin position="18"/>
        <end position="51"/>
    </location>
</feature>
<dbReference type="AlphaFoldDB" id="A0A6J7LHA1"/>
<gene>
    <name evidence="2" type="ORF">UFOPK3662_03686</name>
</gene>
<evidence type="ECO:0000256" key="1">
    <source>
        <dbReference type="SAM" id="MobiDB-lite"/>
    </source>
</evidence>